<dbReference type="Gene3D" id="3.50.50.60">
    <property type="entry name" value="FAD/NAD(P)-binding domain"/>
    <property type="match status" value="2"/>
</dbReference>
<dbReference type="FunFam" id="3.50.50.60:FF:000021">
    <property type="entry name" value="Ubiquinone biosynthesis monooxygenase COQ6"/>
    <property type="match status" value="1"/>
</dbReference>
<dbReference type="InterPro" id="IPR051205">
    <property type="entry name" value="UbiH/COQ6_monooxygenase"/>
</dbReference>
<evidence type="ECO:0000313" key="10">
    <source>
        <dbReference type="EMBL" id="RJG51223.1"/>
    </source>
</evidence>
<feature type="domain" description="FAD-binding" evidence="9">
    <location>
        <begin position="6"/>
        <end position="337"/>
    </location>
</feature>
<dbReference type="InterPro" id="IPR002938">
    <property type="entry name" value="FAD-bd"/>
</dbReference>
<dbReference type="PRINTS" id="PR00420">
    <property type="entry name" value="RNGMNOXGNASE"/>
</dbReference>
<dbReference type="PANTHER" id="PTHR43876">
    <property type="entry name" value="UBIQUINONE BIOSYNTHESIS MONOOXYGENASE COQ6, MITOCHONDRIAL"/>
    <property type="match status" value="1"/>
</dbReference>
<evidence type="ECO:0000256" key="5">
    <source>
        <dbReference type="ARBA" id="ARBA00022827"/>
    </source>
</evidence>
<dbReference type="GO" id="GO:0110142">
    <property type="term" value="C:ubiquinone biosynthesis complex"/>
    <property type="evidence" value="ECO:0007669"/>
    <property type="project" value="UniProtKB-ARBA"/>
</dbReference>
<dbReference type="RefSeq" id="WP_119908771.1">
    <property type="nucleotide sequence ID" value="NZ_QZCH01000001.1"/>
</dbReference>
<reference evidence="10 11" key="1">
    <citation type="submission" date="2018-09" db="EMBL/GenBank/DDBJ databases">
        <authorList>
            <person name="Wang F."/>
        </authorList>
    </citation>
    <scope>NUCLEOTIDE SEQUENCE [LARGE SCALE GENOMIC DNA]</scope>
    <source>
        <strain evidence="10 11">PLHSC7-2</strain>
    </source>
</reference>
<dbReference type="GO" id="GO:0008682">
    <property type="term" value="F:3-demethoxyubiquinol 3-hydroxylase activity"/>
    <property type="evidence" value="ECO:0007669"/>
    <property type="project" value="TreeGrafter"/>
</dbReference>
<evidence type="ECO:0000313" key="11">
    <source>
        <dbReference type="Proteomes" id="UP000283255"/>
    </source>
</evidence>
<dbReference type="Proteomes" id="UP000283255">
    <property type="component" value="Unassembled WGS sequence"/>
</dbReference>
<keyword evidence="11" id="KW-1185">Reference proteome</keyword>
<evidence type="ECO:0000256" key="4">
    <source>
        <dbReference type="ARBA" id="ARBA00022630"/>
    </source>
</evidence>
<comment type="cofactor">
    <cofactor evidence="1">
        <name>FAD</name>
        <dbReference type="ChEBI" id="CHEBI:57692"/>
    </cofactor>
</comment>
<dbReference type="GO" id="GO:0071949">
    <property type="term" value="F:FAD binding"/>
    <property type="evidence" value="ECO:0007669"/>
    <property type="project" value="InterPro"/>
</dbReference>
<organism evidence="10 11">
    <name type="scientific">Motilimonas pumila</name>
    <dbReference type="NCBI Taxonomy" id="2303987"/>
    <lineage>
        <taxon>Bacteria</taxon>
        <taxon>Pseudomonadati</taxon>
        <taxon>Pseudomonadota</taxon>
        <taxon>Gammaproteobacteria</taxon>
        <taxon>Alteromonadales</taxon>
        <taxon>Alteromonadales genera incertae sedis</taxon>
        <taxon>Motilimonas</taxon>
    </lineage>
</organism>
<evidence type="ECO:0000259" key="9">
    <source>
        <dbReference type="Pfam" id="PF01494"/>
    </source>
</evidence>
<dbReference type="UniPathway" id="UPA00232"/>
<keyword evidence="4" id="KW-0285">Flavoprotein</keyword>
<evidence type="ECO:0000256" key="7">
    <source>
        <dbReference type="ARBA" id="ARBA00023033"/>
    </source>
</evidence>
<proteinExistence type="inferred from homology"/>
<dbReference type="GO" id="GO:0006744">
    <property type="term" value="P:ubiquinone biosynthetic process"/>
    <property type="evidence" value="ECO:0007669"/>
    <property type="project" value="UniProtKB-UniPathway"/>
</dbReference>
<dbReference type="NCBIfam" id="TIGR01988">
    <property type="entry name" value="Ubi-OHases"/>
    <property type="match status" value="1"/>
</dbReference>
<protein>
    <recommendedName>
        <fullName evidence="9">FAD-binding domain-containing protein</fullName>
    </recommendedName>
</protein>
<keyword evidence="5" id="KW-0274">FAD</keyword>
<dbReference type="OrthoDB" id="9769565at2"/>
<dbReference type="InterPro" id="IPR010971">
    <property type="entry name" value="UbiH/COQ6"/>
</dbReference>
<name>A0A418YJT4_9GAMM</name>
<evidence type="ECO:0000256" key="1">
    <source>
        <dbReference type="ARBA" id="ARBA00001974"/>
    </source>
</evidence>
<comment type="subunit">
    <text evidence="8">Component of the Ubi complex metabolon, which regroups five ubiquinone biosynthesis proteins (UbiE, UbiF, UbiG, UbiH and UbiI) and two accessory factors (UbiK and the lipid-binding protein UbiJ).</text>
</comment>
<gene>
    <name evidence="10" type="ORF">D1Z90_00360</name>
</gene>
<keyword evidence="6" id="KW-0560">Oxidoreductase</keyword>
<comment type="similarity">
    <text evidence="3">Belongs to the UbiH/COQ6 family.</text>
</comment>
<dbReference type="PANTHER" id="PTHR43876:SF10">
    <property type="entry name" value="3-DEMETHOXYUBIQUINOL 3-HYDROXYLASE"/>
    <property type="match status" value="1"/>
</dbReference>
<dbReference type="InterPro" id="IPR036188">
    <property type="entry name" value="FAD/NAD-bd_sf"/>
</dbReference>
<sequence length="388" mass="42546">MNKQHIVINGGGMVGATLAILLAEQGRQVTVIEASDKDFSQISPEVDLRVSAISASSQQLLQQVGAWPLIAAQRHCPYMRLSTWQQGGEALTFDAADIQAPLLGYIIENQVVQASLWQVMVQYDTIKVLQGQGIQSFTNSASGVMIQLADGNELQADLLVGADGAHSFCRQHGGIGITAWDYRQSCMLVHIKTDSVQQDMTWQEFVSTGPRAFLPLAGQDASLAWYHQNKTIAQMAQYSNEQLKQAILQEFAPLKFDFEVVKHGAFPLVRRHAQQYYLDSLVLVGDAAHTINPLAGQGVNLGFKDVQALAAELLLTDLSHQADKARALADYQSRRRPDNLLMQTAMDVFYKGFSCKLPGLSALRQGALTLAQHAGPIKHQVMKYAMGL</sequence>
<comment type="pathway">
    <text evidence="2">Cofactor biosynthesis; ubiquinone biosynthesis.</text>
</comment>
<evidence type="ECO:0000256" key="8">
    <source>
        <dbReference type="ARBA" id="ARBA00065734"/>
    </source>
</evidence>
<dbReference type="SUPFAM" id="SSF51905">
    <property type="entry name" value="FAD/NAD(P)-binding domain"/>
    <property type="match status" value="1"/>
</dbReference>
<accession>A0A418YJT4</accession>
<reference evidence="10 11" key="2">
    <citation type="submission" date="2019-01" db="EMBL/GenBank/DDBJ databases">
        <title>Motilimonas pumilus sp. nov., isolated from the gut of sea cucumber (Apostichopus japonicus).</title>
        <authorList>
            <person name="Wang F.-Q."/>
            <person name="Ren L.-H."/>
            <person name="Lin Y.-W."/>
            <person name="Sun G.-H."/>
            <person name="Du Z.-J."/>
            <person name="Zhao J.-X."/>
            <person name="Liu X.-J."/>
            <person name="Liu L.-J."/>
        </authorList>
    </citation>
    <scope>NUCLEOTIDE SEQUENCE [LARGE SCALE GENOMIC DNA]</scope>
    <source>
        <strain evidence="10 11">PLHSC7-2</strain>
    </source>
</reference>
<comment type="caution">
    <text evidence="10">The sequence shown here is derived from an EMBL/GenBank/DDBJ whole genome shotgun (WGS) entry which is preliminary data.</text>
</comment>
<dbReference type="Pfam" id="PF01494">
    <property type="entry name" value="FAD_binding_3"/>
    <property type="match status" value="1"/>
</dbReference>
<dbReference type="EMBL" id="QZCH01000001">
    <property type="protein sequence ID" value="RJG51223.1"/>
    <property type="molecule type" value="Genomic_DNA"/>
</dbReference>
<keyword evidence="7" id="KW-0503">Monooxygenase</keyword>
<evidence type="ECO:0000256" key="2">
    <source>
        <dbReference type="ARBA" id="ARBA00004749"/>
    </source>
</evidence>
<evidence type="ECO:0000256" key="6">
    <source>
        <dbReference type="ARBA" id="ARBA00023002"/>
    </source>
</evidence>
<evidence type="ECO:0000256" key="3">
    <source>
        <dbReference type="ARBA" id="ARBA00005349"/>
    </source>
</evidence>
<dbReference type="AlphaFoldDB" id="A0A418YJT4"/>